<feature type="compositionally biased region" description="Polar residues" evidence="4">
    <location>
        <begin position="308"/>
        <end position="330"/>
    </location>
</feature>
<feature type="compositionally biased region" description="Basic and acidic residues" evidence="4">
    <location>
        <begin position="1332"/>
        <end position="1342"/>
    </location>
</feature>
<keyword evidence="3" id="KW-0802">TPR repeat</keyword>
<dbReference type="GO" id="GO:0006325">
    <property type="term" value="P:chromatin organization"/>
    <property type="evidence" value="ECO:0007669"/>
    <property type="project" value="InterPro"/>
</dbReference>
<dbReference type="EnsemblMetazoa" id="SCAU015913-RA">
    <property type="protein sequence ID" value="SCAU015913-PA"/>
    <property type="gene ID" value="SCAU015913"/>
</dbReference>
<dbReference type="GO" id="GO:0031491">
    <property type="term" value="F:nucleosome binding"/>
    <property type="evidence" value="ECO:0007669"/>
    <property type="project" value="TreeGrafter"/>
</dbReference>
<proteinExistence type="predicted"/>
<dbReference type="GO" id="GO:0005634">
    <property type="term" value="C:nucleus"/>
    <property type="evidence" value="ECO:0007669"/>
    <property type="project" value="UniProtKB-SubCell"/>
</dbReference>
<evidence type="ECO:0000256" key="1">
    <source>
        <dbReference type="ARBA" id="ARBA00004123"/>
    </source>
</evidence>
<feature type="repeat" description="TPR" evidence="3">
    <location>
        <begin position="991"/>
        <end position="1024"/>
    </location>
</feature>
<evidence type="ECO:0008006" key="7">
    <source>
        <dbReference type="Google" id="ProtNLM"/>
    </source>
</evidence>
<name>A0A1I8QCL8_STOCA</name>
<evidence type="ECO:0000313" key="6">
    <source>
        <dbReference type="Proteomes" id="UP000095300"/>
    </source>
</evidence>
<keyword evidence="2" id="KW-0539">Nucleus</keyword>
<feature type="compositionally biased region" description="Basic and acidic residues" evidence="4">
    <location>
        <begin position="1740"/>
        <end position="1752"/>
    </location>
</feature>
<protein>
    <recommendedName>
        <fullName evidence="7">Calcineurin-binding protein cabin-1</fullName>
    </recommendedName>
</protein>
<dbReference type="SUPFAM" id="SSF48452">
    <property type="entry name" value="TPR-like"/>
    <property type="match status" value="1"/>
</dbReference>
<feature type="region of interest" description="Disordered" evidence="4">
    <location>
        <begin position="1290"/>
        <end position="1342"/>
    </location>
</feature>
<evidence type="ECO:0000256" key="3">
    <source>
        <dbReference type="PROSITE-ProRule" id="PRU00339"/>
    </source>
</evidence>
<keyword evidence="6" id="KW-1185">Reference proteome</keyword>
<feature type="region of interest" description="Disordered" evidence="4">
    <location>
        <begin position="1728"/>
        <end position="1760"/>
    </location>
</feature>
<dbReference type="PROSITE" id="PS50005">
    <property type="entry name" value="TPR"/>
    <property type="match status" value="1"/>
</dbReference>
<dbReference type="InterPro" id="IPR019734">
    <property type="entry name" value="TPR_rpt"/>
</dbReference>
<gene>
    <name evidence="5" type="primary">106081693</name>
</gene>
<dbReference type="VEuPathDB" id="VectorBase:SCAU015913"/>
<feature type="region of interest" description="Disordered" evidence="4">
    <location>
        <begin position="342"/>
        <end position="370"/>
    </location>
</feature>
<accession>A0A1I8QCL8</accession>
<dbReference type="PANTHER" id="PTHR15502:SF7">
    <property type="entry name" value="CALCINEURIN-BINDING PROTEIN CABIN-1"/>
    <property type="match status" value="1"/>
</dbReference>
<comment type="subcellular location">
    <subcellularLocation>
        <location evidence="1">Nucleus</location>
    </subcellularLocation>
</comment>
<feature type="compositionally biased region" description="Basic and acidic residues" evidence="4">
    <location>
        <begin position="355"/>
        <end position="370"/>
    </location>
</feature>
<reference evidence="5" key="1">
    <citation type="submission" date="2020-05" db="UniProtKB">
        <authorList>
            <consortium name="EnsemblMetazoa"/>
        </authorList>
    </citation>
    <scope>IDENTIFICATION</scope>
    <source>
        <strain evidence="5">USDA</strain>
    </source>
</reference>
<organism evidence="5 6">
    <name type="scientific">Stomoxys calcitrans</name>
    <name type="common">Stable fly</name>
    <name type="synonym">Conops calcitrans</name>
    <dbReference type="NCBI Taxonomy" id="35570"/>
    <lineage>
        <taxon>Eukaryota</taxon>
        <taxon>Metazoa</taxon>
        <taxon>Ecdysozoa</taxon>
        <taxon>Arthropoda</taxon>
        <taxon>Hexapoda</taxon>
        <taxon>Insecta</taxon>
        <taxon>Pterygota</taxon>
        <taxon>Neoptera</taxon>
        <taxon>Endopterygota</taxon>
        <taxon>Diptera</taxon>
        <taxon>Brachycera</taxon>
        <taxon>Muscomorpha</taxon>
        <taxon>Muscoidea</taxon>
        <taxon>Muscidae</taxon>
        <taxon>Stomoxys</taxon>
    </lineage>
</organism>
<dbReference type="STRING" id="35570.A0A1I8QCL8"/>
<evidence type="ECO:0000313" key="5">
    <source>
        <dbReference type="EnsemblMetazoa" id="SCAU015913-PA"/>
    </source>
</evidence>
<dbReference type="InterPro" id="IPR033053">
    <property type="entry name" value="Hir3/CABIN1"/>
</dbReference>
<dbReference type="InterPro" id="IPR011990">
    <property type="entry name" value="TPR-like_helical_dom_sf"/>
</dbReference>
<dbReference type="KEGG" id="scac:106081693"/>
<dbReference type="PANTHER" id="PTHR15502">
    <property type="entry name" value="CALCINEURIN-BINDING PROTEIN CABIN 1-RELATED"/>
    <property type="match status" value="1"/>
</dbReference>
<sequence>MLRNAKMMKITALNEDEHGDTSEQDEVTVIKEAQEAIAENEYVRAIKFKAEGNDELALTILNDLLETQVLIEGNKDDKLRFIKYNCYKNIAFIFEDRSEYGMALQNYVSALLIDSADVYTSHKFGQRALEMRCIELAEYAFDNCLRNNASHWRAADGMLSTLYNARNLLGSYVFAKKIQHRNPKNLEAVGIIDDIATWFRFAPKILVMCGRSSFEPTTYSSKKSLTFLSGLTQNDVKDENDSIKIDEYLQQITLEDLSWQTVGQFILSYCAFLKDNGADFFHVFKFNDVVKSGQSTLNGGEEMKDENPQPQDNENAQESTINNTTDTSNLEQNKCTALEVSDMQTVDSNNEDSDSNNKLEGGEGSRSKARRRCSDLHFLEQWGWHKNRRYSSRKKTDKEETEDTLKAFLQRTFAKYSRKSADDTWPFSSQSSKNNMKHDADFKCLDCKNSSEDGTSFQSNTQSQFEMFLQKLQEQQIDIMMVIFKWLEYISQCWNVPLPQEIKQQYIDIFELYIDHYDLGSWNQLSSTIYESSYRICMLFLELTLNSGNFQNRIWDKVFHHLCFNLGNCKIVIQHKNYDFELRLLYIKYLLCAAKCQFNDCLRCLKQVSSILADRNPTFVLHLPNSGNVCLNVEFMQLMERQYLSQIDVCNIPKLYEAELWPQLADIVTRNVETSNNNYEDENWLRDFVTMLEILLQSLWKMSSYEDCISWAEKCYHYAVCHYLEDNKSYERQKMLADLINFSTSYMEAIILKEGHQILMHLSEDELSRMVDNITRILVYQFEGNAERNSSHGSDLNFKRSWTILHQLLLREEMSESSGVSSEVVPNSFLLLFTAHDYLGKRQWCSVENGEFLQYALDAVVFNFKAPIYDMCRDIIYENIEQLTYCLFKYPQKKARSKHLEDHEAYPLKLTWERSLQIFDLYKPEHLPEFNSYKLESISSDMEQMLIKIMSLLPKELDPSQFAQRVISYIEGESDTNIDEIHECTIPYKIIDLYYLLGDFYFKNRDFQKATKFYTLDLVINPTRFDSWAGIALSKASQIETKLNGLEQISIDSLWKECDQVMRCFERCTALNKYQTLLWIEYGSFCYTIHSYLSRYLKYSPKNMLEPPGDDVEQRKEHMLNIAQNCFTLTNSIQNSTLSQMDDGSDSNDEKWLCRYMLGKIAEKRKQEPKIYLTHYLSAANYLYESNASYPIKINHSNPTPLSVEALEVFYRINAAIIKYIAREGSVSRYNGELFTKVLINLSNSPFAFNKAKIDGNSLTMLKNKMAEKAPNLPVGGAVPMAIDANENEKPAENATPLETPARRISQESSRSSSRSSSTSTIASTESSSVHSESEMDLNLKSHARNESTYSLEELKTIYRMVVQNIEECVTRFPEHYKSIYRLVHHFMYAPPGHRNLEACEKLLIGQYKTTLGNVVNGIFYERKNNNLFNGIWRIPSSEIDRPGSFSAHLVKCVKIFTSLLSETNNHKILIDIALNLYKTPDVDKRYIADAARKDLYQECISNTLQILRNILAKNQNQRDDMELIDLMLDIYKIHKKCIKYMNQKEHTFTKLLVEVYKLFIKDKVERIPENLNFLDLAIKLCVQEITARKAMEKEEGKSSTETTTSVSQALVSKAIPGFGVSCKNRPTAAKMETINNTLPYRSDVSDAVNYLDKPLFPQFMSALITAEHLQHGYSSNRVPEQEIRSTSVETLEVAPVPSTSMLLPSYQESMEKATTNMQQFLQTADLQLSSKSKSSMKNKKMDYRPYARQDTQKPTNEPFQLYPGSYGKFEQDLSIHKAHTSSIPSPQHNYMRTEFELIKNLAMHASSLVESNLMKKDEAMTKSSSVLNSLVSNIFQSNVDMSSVTNTLQQQSLAERQYINQMKELAAASTIAAAAEKLKKNVATEADNMDDVIVLD</sequence>
<feature type="region of interest" description="Disordered" evidence="4">
    <location>
        <begin position="297"/>
        <end position="330"/>
    </location>
</feature>
<dbReference type="OrthoDB" id="77564at2759"/>
<dbReference type="SMART" id="SM00028">
    <property type="entry name" value="TPR"/>
    <property type="match status" value="2"/>
</dbReference>
<dbReference type="Proteomes" id="UP000095300">
    <property type="component" value="Unassembled WGS sequence"/>
</dbReference>
<feature type="compositionally biased region" description="Low complexity" evidence="4">
    <location>
        <begin position="1307"/>
        <end position="1331"/>
    </location>
</feature>
<evidence type="ECO:0000256" key="4">
    <source>
        <dbReference type="SAM" id="MobiDB-lite"/>
    </source>
</evidence>
<evidence type="ECO:0000256" key="2">
    <source>
        <dbReference type="ARBA" id="ARBA00023242"/>
    </source>
</evidence>